<evidence type="ECO:0000256" key="1">
    <source>
        <dbReference type="ARBA" id="ARBA00004141"/>
    </source>
</evidence>
<dbReference type="PROSITE" id="PS00756">
    <property type="entry name" value="SECY_2"/>
    <property type="match status" value="1"/>
</dbReference>
<proteinExistence type="inferred from homology"/>
<evidence type="ECO:0000259" key="14">
    <source>
        <dbReference type="Pfam" id="PF15711"/>
    </source>
</evidence>
<feature type="compositionally biased region" description="Low complexity" evidence="11">
    <location>
        <begin position="105"/>
        <end position="123"/>
    </location>
</feature>
<dbReference type="PROSITE" id="PS00755">
    <property type="entry name" value="SECY_1"/>
    <property type="match status" value="1"/>
</dbReference>
<evidence type="ECO:0000313" key="16">
    <source>
        <dbReference type="Proteomes" id="UP001189429"/>
    </source>
</evidence>
<evidence type="ECO:0000256" key="9">
    <source>
        <dbReference type="RuleBase" id="RU003484"/>
    </source>
</evidence>
<feature type="transmembrane region" description="Helical" evidence="12">
    <location>
        <begin position="314"/>
        <end position="338"/>
    </location>
</feature>
<reference evidence="15" key="1">
    <citation type="submission" date="2023-10" db="EMBL/GenBank/DDBJ databases">
        <authorList>
            <person name="Chen Y."/>
            <person name="Shah S."/>
            <person name="Dougan E. K."/>
            <person name="Thang M."/>
            <person name="Chan C."/>
        </authorList>
    </citation>
    <scope>NUCLEOTIDE SEQUENCE [LARGE SCALE GENOMIC DNA]</scope>
</reference>
<evidence type="ECO:0000256" key="4">
    <source>
        <dbReference type="ARBA" id="ARBA00022692"/>
    </source>
</evidence>
<feature type="compositionally biased region" description="Pro residues" evidence="11">
    <location>
        <begin position="279"/>
        <end position="292"/>
    </location>
</feature>
<dbReference type="PANTHER" id="PTHR10906">
    <property type="entry name" value="SECY/SEC61-ALPHA FAMILY MEMBER"/>
    <property type="match status" value="1"/>
</dbReference>
<feature type="chain" id="PRO_5045863265" description="ILEI/PANDER domain-containing protein" evidence="13">
    <location>
        <begin position="26"/>
        <end position="854"/>
    </location>
</feature>
<keyword evidence="13" id="KW-0732">Signal</keyword>
<name>A0ABN9WSX3_9DINO</name>
<dbReference type="NCBIfam" id="TIGR00967">
    <property type="entry name" value="3a0501s007"/>
    <property type="match status" value="1"/>
</dbReference>
<comment type="similarity">
    <text evidence="2 10">Belongs to the SecY/SEC61-alpha family.</text>
</comment>
<dbReference type="Gene3D" id="1.10.3370.10">
    <property type="entry name" value="SecY subunit domain"/>
    <property type="match status" value="1"/>
</dbReference>
<evidence type="ECO:0000256" key="7">
    <source>
        <dbReference type="ARBA" id="ARBA00023010"/>
    </source>
</evidence>
<dbReference type="InterPro" id="IPR039477">
    <property type="entry name" value="ILEI/PANDER_dom"/>
</dbReference>
<evidence type="ECO:0000256" key="6">
    <source>
        <dbReference type="ARBA" id="ARBA00022989"/>
    </source>
</evidence>
<dbReference type="Pfam" id="PF00344">
    <property type="entry name" value="SecY"/>
    <property type="match status" value="1"/>
</dbReference>
<feature type="region of interest" description="Disordered" evidence="11">
    <location>
        <begin position="269"/>
        <end position="306"/>
    </location>
</feature>
<keyword evidence="6 12" id="KW-1133">Transmembrane helix</keyword>
<comment type="subcellular location">
    <subcellularLocation>
        <location evidence="1 9">Membrane</location>
        <topology evidence="1 9">Multi-pass membrane protein</topology>
    </subcellularLocation>
</comment>
<evidence type="ECO:0000256" key="13">
    <source>
        <dbReference type="SAM" id="SignalP"/>
    </source>
</evidence>
<dbReference type="SUPFAM" id="SSF103491">
    <property type="entry name" value="Preprotein translocase SecY subunit"/>
    <property type="match status" value="1"/>
</dbReference>
<protein>
    <recommendedName>
        <fullName evidence="14">ILEI/PANDER domain-containing protein</fullName>
    </recommendedName>
</protein>
<dbReference type="InterPro" id="IPR002208">
    <property type="entry name" value="SecY/SEC61-alpha"/>
</dbReference>
<dbReference type="EMBL" id="CAUYUJ010019099">
    <property type="protein sequence ID" value="CAK0888594.1"/>
    <property type="molecule type" value="Genomic_DNA"/>
</dbReference>
<feature type="domain" description="ILEI/PANDER" evidence="14">
    <location>
        <begin position="168"/>
        <end position="255"/>
    </location>
</feature>
<accession>A0ABN9WSX3</accession>
<feature type="transmembrane region" description="Helical" evidence="12">
    <location>
        <begin position="434"/>
        <end position="455"/>
    </location>
</feature>
<dbReference type="HAMAP" id="MF_01465">
    <property type="entry name" value="SecY"/>
    <property type="match status" value="1"/>
</dbReference>
<evidence type="ECO:0000313" key="15">
    <source>
        <dbReference type="EMBL" id="CAK0888594.1"/>
    </source>
</evidence>
<dbReference type="Proteomes" id="UP001189429">
    <property type="component" value="Unassembled WGS sequence"/>
</dbReference>
<feature type="transmembrane region" description="Helical" evidence="12">
    <location>
        <begin position="726"/>
        <end position="746"/>
    </location>
</feature>
<evidence type="ECO:0000256" key="12">
    <source>
        <dbReference type="SAM" id="Phobius"/>
    </source>
</evidence>
<evidence type="ECO:0000256" key="3">
    <source>
        <dbReference type="ARBA" id="ARBA00022448"/>
    </source>
</evidence>
<dbReference type="InterPro" id="IPR030659">
    <property type="entry name" value="SecY_CS"/>
</dbReference>
<feature type="compositionally biased region" description="Low complexity" evidence="11">
    <location>
        <begin position="293"/>
        <end position="304"/>
    </location>
</feature>
<feature type="region of interest" description="Disordered" evidence="11">
    <location>
        <begin position="105"/>
        <end position="132"/>
    </location>
</feature>
<feature type="transmembrane region" description="Helical" evidence="12">
    <location>
        <begin position="563"/>
        <end position="583"/>
    </location>
</feature>
<comment type="caution">
    <text evidence="15">The sequence shown here is derived from an EMBL/GenBank/DDBJ whole genome shotgun (WGS) entry which is preliminary data.</text>
</comment>
<dbReference type="Pfam" id="PF15711">
    <property type="entry name" value="ILEI"/>
    <property type="match status" value="1"/>
</dbReference>
<organism evidence="15 16">
    <name type="scientific">Prorocentrum cordatum</name>
    <dbReference type="NCBI Taxonomy" id="2364126"/>
    <lineage>
        <taxon>Eukaryota</taxon>
        <taxon>Sar</taxon>
        <taxon>Alveolata</taxon>
        <taxon>Dinophyceae</taxon>
        <taxon>Prorocentrales</taxon>
        <taxon>Prorocentraceae</taxon>
        <taxon>Prorocentrum</taxon>
    </lineage>
</organism>
<keyword evidence="5 9" id="KW-0653">Protein transport</keyword>
<evidence type="ECO:0000256" key="8">
    <source>
        <dbReference type="ARBA" id="ARBA00023136"/>
    </source>
</evidence>
<evidence type="ECO:0000256" key="10">
    <source>
        <dbReference type="RuleBase" id="RU004349"/>
    </source>
</evidence>
<feature type="transmembrane region" description="Helical" evidence="12">
    <location>
        <begin position="687"/>
        <end position="706"/>
    </location>
</feature>
<dbReference type="PRINTS" id="PR00303">
    <property type="entry name" value="SECYTRNLCASE"/>
</dbReference>
<feature type="transmembrane region" description="Helical" evidence="12">
    <location>
        <begin position="625"/>
        <end position="646"/>
    </location>
</feature>
<dbReference type="InterPro" id="IPR023201">
    <property type="entry name" value="SecY_dom_sf"/>
</dbReference>
<evidence type="ECO:0000256" key="2">
    <source>
        <dbReference type="ARBA" id="ARBA00005751"/>
    </source>
</evidence>
<feature type="signal peptide" evidence="13">
    <location>
        <begin position="1"/>
        <end position="25"/>
    </location>
</feature>
<keyword evidence="8 12" id="KW-0472">Membrane</keyword>
<keyword evidence="16" id="KW-1185">Reference proteome</keyword>
<dbReference type="PROSITE" id="PS52031">
    <property type="entry name" value="GG_LECTIN"/>
    <property type="match status" value="1"/>
</dbReference>
<keyword evidence="3 9" id="KW-0813">Transport</keyword>
<gene>
    <name evidence="15" type="ORF">PCOR1329_LOCUS69355</name>
</gene>
<evidence type="ECO:0000256" key="11">
    <source>
        <dbReference type="SAM" id="MobiDB-lite"/>
    </source>
</evidence>
<keyword evidence="7 9" id="KW-0811">Translocation</keyword>
<dbReference type="InterPro" id="IPR026593">
    <property type="entry name" value="SecY"/>
</dbReference>
<keyword evidence="4 9" id="KW-0812">Transmembrane</keyword>
<feature type="transmembrane region" description="Helical" evidence="12">
    <location>
        <begin position="595"/>
        <end position="619"/>
    </location>
</feature>
<evidence type="ECO:0000256" key="5">
    <source>
        <dbReference type="ARBA" id="ARBA00022927"/>
    </source>
</evidence>
<sequence length="854" mass="88418">MRAVSVRGKHWLAIGLLVLLQLILSEHGQTAVFSQAVRPGPALVGHGLRRLEARPPRRLLCRGQPERDLAAERAALREGLGALAGEVRLLREALRGAGAAAAAPVAAHEAPRARASPASGGREQPLSGAPPAAASTVKVVSAGNEAGSIADFFVDDLPLHMSGPEGRRGLNVVVVDPGSGQVLTAKSYDIWGDPSGQNRRFAADIGGLPDGQVVLVALKDSGGENLSLDALEALESVGALLDERLGFREGYALIGSVRRASAAPGSAADGVLANEGAPEPRPGGAPAGPPAAPRSRMAGPAVGPRARRRAAPQALLAAGAACALLLLGAAASHGFAVAPGAAPRGRAGEASESTNARGLVQTTASGSGLGPPRGAPRAAGGLAAAAAAALAGACLGLGPARAGPPAPLVRCRAASTGDVNYLVLLTKGDLPKRILTVLFLLALCRVGYYIPLYGFDVDAAQEYFSRQASNSGIGFIDQLFGGGLGRTSIFSLGIGPYITASIIFQILTTVTPSLKSLAQGEEGEAGRETYKNYIKQSAFALGCIQGYGQMTQLQPFVFDNQGFWPLQITLQFAIGAQIILFIADKITDQKLGNGTSLLVFSSIVANLPRTAGTIVAKAAESDTSSFAGGIFGVTLLVTILGVVYVLSAERRIPIVFAKRLQDEASGQGGTGDAGESYLPVKLNASGVLPLIFAGSLLSLPALAANYTKVPWLQPIAKNLLPGSDLYIPLSCALIFVFSYISTFQVLDPKDMSTVLRKQAAAIPQVRPGKETEEYIKGVLERQSVFGGVILAVLFVLPNAIENLTQLSTPNSFGGTSLLILVGVAADTWRQLQGELLMQQYAADVDTFYKGKRDQ</sequence>